<evidence type="ECO:0000313" key="1">
    <source>
        <dbReference type="EMBL" id="MBB5217947.1"/>
    </source>
</evidence>
<dbReference type="Proteomes" id="UP000578697">
    <property type="component" value="Unassembled WGS sequence"/>
</dbReference>
<dbReference type="AlphaFoldDB" id="A0A840S8G2"/>
<organism evidence="1 3">
    <name type="scientific">Treponema rectale</name>
    <dbReference type="NCBI Taxonomy" id="744512"/>
    <lineage>
        <taxon>Bacteria</taxon>
        <taxon>Pseudomonadati</taxon>
        <taxon>Spirochaetota</taxon>
        <taxon>Spirochaetia</taxon>
        <taxon>Spirochaetales</taxon>
        <taxon>Treponemataceae</taxon>
        <taxon>Treponema</taxon>
    </lineage>
</organism>
<sequence>MTADATLLQMKYARIISLLAKKANIDEEKAMEMFYKSNTYTLMSKGISDFHCLSDAYLVEEIMLEQKH</sequence>
<proteinExistence type="predicted"/>
<name>A0A840S8G2_9SPIR</name>
<reference evidence="2 4" key="1">
    <citation type="submission" date="2018-08" db="EMBL/GenBank/DDBJ databases">
        <title>The first complete genome of Treponema rectale (CHPAT), a commensal spirochete of the bovine rectum.</title>
        <authorList>
            <person name="Staton G.J."/>
            <person name="Clegg S.R."/>
            <person name="Carter S.D."/>
            <person name="Radford A.D."/>
            <person name="Darby A."/>
            <person name="Hall N."/>
            <person name="Birtles R.J."/>
            <person name="Evans N.J."/>
        </authorList>
    </citation>
    <scope>NUCLEOTIDE SEQUENCE [LARGE SCALE GENOMIC DNA]</scope>
    <source>
        <strain evidence="2 4">CHPA</strain>
    </source>
</reference>
<evidence type="ECO:0000313" key="2">
    <source>
        <dbReference type="EMBL" id="QOS40335.1"/>
    </source>
</evidence>
<accession>A0A840S8G2</accession>
<dbReference type="RefSeq" id="WP_184651387.1">
    <property type="nucleotide sequence ID" value="NZ_JACHFR010000001.1"/>
</dbReference>
<protein>
    <submittedName>
        <fullName evidence="2">DUF3791 domain-containing protein</fullName>
    </submittedName>
</protein>
<dbReference type="KEGG" id="trc:DYE49_07640"/>
<reference evidence="1 3" key="2">
    <citation type="submission" date="2020-08" db="EMBL/GenBank/DDBJ databases">
        <title>Genomic Encyclopedia of Type Strains, Phase IV (KMG-IV): sequencing the most valuable type-strain genomes for metagenomic binning, comparative biology and taxonomic classification.</title>
        <authorList>
            <person name="Goeker M."/>
        </authorList>
    </citation>
    <scope>NUCLEOTIDE SEQUENCE [LARGE SCALE GENOMIC DNA]</scope>
    <source>
        <strain evidence="1 3">DSM 103679</strain>
    </source>
</reference>
<gene>
    <name evidence="2" type="ORF">DYE49_07640</name>
    <name evidence="1" type="ORF">HNP77_000291</name>
</gene>
<keyword evidence="3" id="KW-1185">Reference proteome</keyword>
<dbReference type="EMBL" id="JACHFR010000001">
    <property type="protein sequence ID" value="MBB5217947.1"/>
    <property type="molecule type" value="Genomic_DNA"/>
</dbReference>
<evidence type="ECO:0000313" key="4">
    <source>
        <dbReference type="Proteomes" id="UP000593591"/>
    </source>
</evidence>
<dbReference type="Proteomes" id="UP000593591">
    <property type="component" value="Chromosome"/>
</dbReference>
<dbReference type="EMBL" id="CP031517">
    <property type="protein sequence ID" value="QOS40335.1"/>
    <property type="molecule type" value="Genomic_DNA"/>
</dbReference>
<evidence type="ECO:0000313" key="3">
    <source>
        <dbReference type="Proteomes" id="UP000578697"/>
    </source>
</evidence>